<sequence>MRGIKKAFTFVVSTTMARDPNLHARRKNMVLSFYKKLDSVYEHGVKKHTTIWCIHETAEKFFLAPKTVEGYVYGG</sequence>
<evidence type="ECO:0000313" key="1">
    <source>
        <dbReference type="EMBL" id="MCH4824282.1"/>
    </source>
</evidence>
<gene>
    <name evidence="1" type="ORF">ML462_13990</name>
</gene>
<keyword evidence="2" id="KW-1185">Reference proteome</keyword>
<name>A0A9X1V4F4_9FLAO</name>
<dbReference type="AlphaFoldDB" id="A0A9X1V4F4"/>
<organism evidence="1 2">
    <name type="scientific">Christiangramia lutea</name>
    <dbReference type="NCBI Taxonomy" id="1607951"/>
    <lineage>
        <taxon>Bacteria</taxon>
        <taxon>Pseudomonadati</taxon>
        <taxon>Bacteroidota</taxon>
        <taxon>Flavobacteriia</taxon>
        <taxon>Flavobacteriales</taxon>
        <taxon>Flavobacteriaceae</taxon>
        <taxon>Christiangramia</taxon>
    </lineage>
</organism>
<proteinExistence type="predicted"/>
<reference evidence="1" key="1">
    <citation type="submission" date="2022-03" db="EMBL/GenBank/DDBJ databases">
        <title>Gramella crocea sp. nov., isolated from activated sludge of a seafood processing plant.</title>
        <authorList>
            <person name="Zhang X."/>
        </authorList>
    </citation>
    <scope>NUCLEOTIDE SEQUENCE</scope>
    <source>
        <strain evidence="1">YJ019</strain>
    </source>
</reference>
<accession>A0A9X1V4F4</accession>
<protein>
    <submittedName>
        <fullName evidence="1">Uncharacterized protein</fullName>
    </submittedName>
</protein>
<evidence type="ECO:0000313" key="2">
    <source>
        <dbReference type="Proteomes" id="UP001139226"/>
    </source>
</evidence>
<dbReference type="EMBL" id="JAKVTV010000005">
    <property type="protein sequence ID" value="MCH4824282.1"/>
    <property type="molecule type" value="Genomic_DNA"/>
</dbReference>
<comment type="caution">
    <text evidence="1">The sequence shown here is derived from an EMBL/GenBank/DDBJ whole genome shotgun (WGS) entry which is preliminary data.</text>
</comment>
<dbReference type="Proteomes" id="UP001139226">
    <property type="component" value="Unassembled WGS sequence"/>
</dbReference>